<reference evidence="1" key="1">
    <citation type="journal article" date="2011" name="PLoS Biol.">
        <title>Gene gain and loss during evolution of obligate parasitism in the white rust pathogen of Arabidopsis thaliana.</title>
        <authorList>
            <person name="Kemen E."/>
            <person name="Gardiner A."/>
            <person name="Schultz-Larsen T."/>
            <person name="Kemen A.C."/>
            <person name="Balmuth A.L."/>
            <person name="Robert-Seilaniantz A."/>
            <person name="Bailey K."/>
            <person name="Holub E."/>
            <person name="Studholme D.J."/>
            <person name="Maclean D."/>
            <person name="Jones J.D."/>
        </authorList>
    </citation>
    <scope>NUCLEOTIDE SEQUENCE</scope>
</reference>
<proteinExistence type="predicted"/>
<gene>
    <name evidence="1" type="primary">AlNc14C81G5294</name>
    <name evidence="1" type="ORF">ALNC14_060270</name>
</gene>
<reference evidence="1" key="2">
    <citation type="submission" date="2011-02" db="EMBL/GenBank/DDBJ databases">
        <authorList>
            <person name="MacLean D."/>
        </authorList>
    </citation>
    <scope>NUCLEOTIDE SEQUENCE</scope>
</reference>
<protein>
    <submittedName>
        <fullName evidence="1">AlNc14C81G5294 protein</fullName>
    </submittedName>
</protein>
<organism evidence="1">
    <name type="scientific">Albugo laibachii Nc14</name>
    <dbReference type="NCBI Taxonomy" id="890382"/>
    <lineage>
        <taxon>Eukaryota</taxon>
        <taxon>Sar</taxon>
        <taxon>Stramenopiles</taxon>
        <taxon>Oomycota</taxon>
        <taxon>Peronosporomycetes</taxon>
        <taxon>Albuginales</taxon>
        <taxon>Albuginaceae</taxon>
        <taxon>Albugo</taxon>
    </lineage>
</organism>
<evidence type="ECO:0000313" key="1">
    <source>
        <dbReference type="EMBL" id="CCA19884.1"/>
    </source>
</evidence>
<sequence length="442" mass="49200">MPPTNGATTLRSTWSILPGCGSYSNSNRGKAPQKSIKKALIGASKQAEVPVKYLEKNVVERVERKLSDQISLEFNSPRHITPPDSPHLYPTSPPILQLEASTEPTAPQDGDVTMQLVRSRGKRHRVEPFHEIVSKARPRALPGLATSNYFSVLSSMEVELEEVDVVANPEHGKGFQIIPIKARMPKQLAVSKEAAHFYRKRHTTVEKTDGPTRVGQVGELMEIDSTNALQRIKPDKLVQADAHIKLVRKLVRSCTSSDKIIQAAVEHPITMHGMLFACMDSNDSVLDELAHILMINRVFAANNLNEDVTFATRWTSAPAGLQELTRAAQPIAFIELFLMCVAPTLYTNDHWIHYLTGAPVLWVPAHHCRLFHTNVLLSLFRSEVGAHCVGQWFEGNWRGDLCLNVEELHSNPNNFPEEISTLHLSVRDGEARLTAGPLVHEC</sequence>
<dbReference type="HOGENOM" id="CLU_053963_0_0_1"/>
<dbReference type="EMBL" id="FR824126">
    <property type="protein sequence ID" value="CCA19884.1"/>
    <property type="molecule type" value="Genomic_DNA"/>
</dbReference>
<accession>F0WFA2</accession>
<name>F0WFA2_9STRA</name>
<dbReference type="AlphaFoldDB" id="F0WFA2"/>